<reference evidence="1" key="1">
    <citation type="submission" date="2020-10" db="EMBL/GenBank/DDBJ databases">
        <authorList>
            <person name="Gilroy R."/>
        </authorList>
    </citation>
    <scope>NUCLEOTIDE SEQUENCE</scope>
    <source>
        <strain evidence="1">10192</strain>
    </source>
</reference>
<protein>
    <submittedName>
        <fullName evidence="1">Uncharacterized protein</fullName>
    </submittedName>
</protein>
<reference evidence="1" key="2">
    <citation type="journal article" date="2021" name="PeerJ">
        <title>Extensive microbial diversity within the chicken gut microbiome revealed by metagenomics and culture.</title>
        <authorList>
            <person name="Gilroy R."/>
            <person name="Ravi A."/>
            <person name="Getino M."/>
            <person name="Pursley I."/>
            <person name="Horton D.L."/>
            <person name="Alikhan N.F."/>
            <person name="Baker D."/>
            <person name="Gharbi K."/>
            <person name="Hall N."/>
            <person name="Watson M."/>
            <person name="Adriaenssens E.M."/>
            <person name="Foster-Nyarko E."/>
            <person name="Jarju S."/>
            <person name="Secka A."/>
            <person name="Antonio M."/>
            <person name="Oren A."/>
            <person name="Chaudhuri R.R."/>
            <person name="La Ragione R."/>
            <person name="Hildebrand F."/>
            <person name="Pallen M.J."/>
        </authorList>
    </citation>
    <scope>NUCLEOTIDE SEQUENCE</scope>
    <source>
        <strain evidence="1">10192</strain>
    </source>
</reference>
<dbReference type="AlphaFoldDB" id="A0A9D9GZV2"/>
<name>A0A9D9GZV2_9BACT</name>
<accession>A0A9D9GZV2</accession>
<comment type="caution">
    <text evidence="1">The sequence shown here is derived from an EMBL/GenBank/DDBJ whole genome shotgun (WGS) entry which is preliminary data.</text>
</comment>
<dbReference type="Proteomes" id="UP000823632">
    <property type="component" value="Unassembled WGS sequence"/>
</dbReference>
<dbReference type="EMBL" id="JADIND010000069">
    <property type="protein sequence ID" value="MBO8430372.1"/>
    <property type="molecule type" value="Genomic_DNA"/>
</dbReference>
<gene>
    <name evidence="1" type="ORF">IAC76_03205</name>
</gene>
<sequence length="140" mass="16129">MQVQNISNSQSARTNFQGKINIIPGDLSYEPAKYVRKAYNVIADTIKSKPYDVFLKQKNGYVQVTAQKEMDYFKNKGIKVELQVPNNADNYIDTVNYLVVKYEMAAHEQSVAYKNQVSRSVIKAWQKFKNIMEHNEGIDV</sequence>
<proteinExistence type="predicted"/>
<evidence type="ECO:0000313" key="1">
    <source>
        <dbReference type="EMBL" id="MBO8430372.1"/>
    </source>
</evidence>
<organism evidence="1 2">
    <name type="scientific">Candidatus Scatousia excrementipullorum</name>
    <dbReference type="NCBI Taxonomy" id="2840936"/>
    <lineage>
        <taxon>Bacteria</taxon>
        <taxon>Candidatus Scatousia</taxon>
    </lineage>
</organism>
<evidence type="ECO:0000313" key="2">
    <source>
        <dbReference type="Proteomes" id="UP000823632"/>
    </source>
</evidence>